<evidence type="ECO:0000313" key="9">
    <source>
        <dbReference type="Proteomes" id="UP000481861"/>
    </source>
</evidence>
<feature type="domain" description="SWIM-type" evidence="7">
    <location>
        <begin position="156"/>
        <end position="189"/>
    </location>
</feature>
<dbReference type="PANTHER" id="PTHR21540">
    <property type="entry name" value="RING FINGER AND SWIM DOMAIN-CONTAINING PROTEIN 2"/>
    <property type="match status" value="1"/>
</dbReference>
<dbReference type="Pfam" id="PF04434">
    <property type="entry name" value="SWIM"/>
    <property type="match status" value="1"/>
</dbReference>
<dbReference type="SMART" id="SM00575">
    <property type="entry name" value="ZnF_PMZ"/>
    <property type="match status" value="1"/>
</dbReference>
<dbReference type="PROSITE" id="PS50089">
    <property type="entry name" value="ZF_RING_2"/>
    <property type="match status" value="1"/>
</dbReference>
<keyword evidence="9" id="KW-1185">Reference proteome</keyword>
<evidence type="ECO:0000259" key="7">
    <source>
        <dbReference type="PROSITE" id="PS50966"/>
    </source>
</evidence>
<dbReference type="SUPFAM" id="SSF57850">
    <property type="entry name" value="RING/U-box"/>
    <property type="match status" value="1"/>
</dbReference>
<dbReference type="GO" id="GO:0061630">
    <property type="term" value="F:ubiquitin protein ligase activity"/>
    <property type="evidence" value="ECO:0007669"/>
    <property type="project" value="InterPro"/>
</dbReference>
<dbReference type="InterPro" id="IPR007527">
    <property type="entry name" value="Znf_SWIM"/>
</dbReference>
<keyword evidence="3" id="KW-0862">Zinc</keyword>
<sequence length="295" mass="33614">MPRAKKAAAIVISSDAEEAVEVQPKRSSRKRKQVNYAEPALEDEDWKEAPKQKVKQQTQTQTQTRAAEAAPLAVEDPPPRARPTKKRRKALDSEIEYDEDGQEIRKREWVDEPSVKFLGNKDRALSHPIRFLERIRCDTEVPQEKFVIMGTEGHNYTVDITLVSRCACMDWRMRRIPCKHIIYTLINVLGLSEDSELLYQPAYTSSELRGIFDQAPPDPRTNVEIVQDPKRRPIEGECPICYTSFEPGAEAIVYCKGDIGCGNNIHGACMASWLRAQRGSYHKGTCPLCRKDWVD</sequence>
<name>A0A7C8MQI9_9PLEO</name>
<evidence type="ECO:0000256" key="1">
    <source>
        <dbReference type="ARBA" id="ARBA00022723"/>
    </source>
</evidence>
<dbReference type="PROSITE" id="PS50966">
    <property type="entry name" value="ZF_SWIM"/>
    <property type="match status" value="1"/>
</dbReference>
<evidence type="ECO:0000313" key="8">
    <source>
        <dbReference type="EMBL" id="KAF2872565.1"/>
    </source>
</evidence>
<dbReference type="AlphaFoldDB" id="A0A7C8MQI9"/>
<evidence type="ECO:0000259" key="6">
    <source>
        <dbReference type="PROSITE" id="PS50089"/>
    </source>
</evidence>
<dbReference type="InterPro" id="IPR039903">
    <property type="entry name" value="Zswim2"/>
</dbReference>
<reference evidence="8 9" key="1">
    <citation type="submission" date="2020-01" db="EMBL/GenBank/DDBJ databases">
        <authorList>
            <consortium name="DOE Joint Genome Institute"/>
            <person name="Haridas S."/>
            <person name="Albert R."/>
            <person name="Binder M."/>
            <person name="Bloem J."/>
            <person name="Labutti K."/>
            <person name="Salamov A."/>
            <person name="Andreopoulos B."/>
            <person name="Baker S.E."/>
            <person name="Barry K."/>
            <person name="Bills G."/>
            <person name="Bluhm B.H."/>
            <person name="Cannon C."/>
            <person name="Castanera R."/>
            <person name="Culley D.E."/>
            <person name="Daum C."/>
            <person name="Ezra D."/>
            <person name="Gonzalez J.B."/>
            <person name="Henrissat B."/>
            <person name="Kuo A."/>
            <person name="Liang C."/>
            <person name="Lipzen A."/>
            <person name="Lutzoni F."/>
            <person name="Magnuson J."/>
            <person name="Mondo S."/>
            <person name="Nolan M."/>
            <person name="Ohm R."/>
            <person name="Pangilinan J."/>
            <person name="Park H.-J.H."/>
            <person name="Ramirez L."/>
            <person name="Alfaro M."/>
            <person name="Sun H."/>
            <person name="Tritt A."/>
            <person name="Yoshinaga Y."/>
            <person name="Zwiers L.-H.L."/>
            <person name="Turgeon B.G."/>
            <person name="Goodwin S.B."/>
            <person name="Spatafora J.W."/>
            <person name="Crous P.W."/>
            <person name="Grigoriev I.V."/>
        </authorList>
    </citation>
    <scope>NUCLEOTIDE SEQUENCE [LARGE SCALE GENOMIC DNA]</scope>
    <source>
        <strain evidence="8 9">CBS 611.86</strain>
    </source>
</reference>
<evidence type="ECO:0000256" key="2">
    <source>
        <dbReference type="ARBA" id="ARBA00022771"/>
    </source>
</evidence>
<feature type="region of interest" description="Disordered" evidence="5">
    <location>
        <begin position="15"/>
        <end position="99"/>
    </location>
</feature>
<evidence type="ECO:0000256" key="4">
    <source>
        <dbReference type="PROSITE-ProRule" id="PRU00175"/>
    </source>
</evidence>
<keyword evidence="2 4" id="KW-0863">Zinc-finger</keyword>
<organism evidence="8 9">
    <name type="scientific">Massariosphaeria phaeospora</name>
    <dbReference type="NCBI Taxonomy" id="100035"/>
    <lineage>
        <taxon>Eukaryota</taxon>
        <taxon>Fungi</taxon>
        <taxon>Dikarya</taxon>
        <taxon>Ascomycota</taxon>
        <taxon>Pezizomycotina</taxon>
        <taxon>Dothideomycetes</taxon>
        <taxon>Pleosporomycetidae</taxon>
        <taxon>Pleosporales</taxon>
        <taxon>Pleosporales incertae sedis</taxon>
        <taxon>Massariosphaeria</taxon>
    </lineage>
</organism>
<evidence type="ECO:0000256" key="5">
    <source>
        <dbReference type="SAM" id="MobiDB-lite"/>
    </source>
</evidence>
<dbReference type="InterPro" id="IPR001841">
    <property type="entry name" value="Znf_RING"/>
</dbReference>
<comment type="caution">
    <text evidence="8">The sequence shown here is derived from an EMBL/GenBank/DDBJ whole genome shotgun (WGS) entry which is preliminary data.</text>
</comment>
<dbReference type="Gene3D" id="3.30.40.10">
    <property type="entry name" value="Zinc/RING finger domain, C3HC4 (zinc finger)"/>
    <property type="match status" value="1"/>
</dbReference>
<dbReference type="GO" id="GO:0008270">
    <property type="term" value="F:zinc ion binding"/>
    <property type="evidence" value="ECO:0007669"/>
    <property type="project" value="UniProtKB-KW"/>
</dbReference>
<dbReference type="InterPro" id="IPR013083">
    <property type="entry name" value="Znf_RING/FYVE/PHD"/>
</dbReference>
<dbReference type="OrthoDB" id="2122982at2759"/>
<dbReference type="EMBL" id="JAADJZ010000009">
    <property type="protein sequence ID" value="KAF2872565.1"/>
    <property type="molecule type" value="Genomic_DNA"/>
</dbReference>
<dbReference type="Proteomes" id="UP000481861">
    <property type="component" value="Unassembled WGS sequence"/>
</dbReference>
<protein>
    <recommendedName>
        <fullName evidence="10">SWIM-type domain-containing protein</fullName>
    </recommendedName>
</protein>
<dbReference type="Pfam" id="PF13639">
    <property type="entry name" value="zf-RING_2"/>
    <property type="match status" value="1"/>
</dbReference>
<feature type="domain" description="RING-type" evidence="6">
    <location>
        <begin position="238"/>
        <end position="290"/>
    </location>
</feature>
<evidence type="ECO:0000256" key="3">
    <source>
        <dbReference type="ARBA" id="ARBA00022833"/>
    </source>
</evidence>
<keyword evidence="1" id="KW-0479">Metal-binding</keyword>
<feature type="compositionally biased region" description="Low complexity" evidence="5">
    <location>
        <begin position="55"/>
        <end position="64"/>
    </location>
</feature>
<dbReference type="SMART" id="SM01197">
    <property type="entry name" value="FANCL_C"/>
    <property type="match status" value="1"/>
</dbReference>
<dbReference type="CDD" id="cd16494">
    <property type="entry name" value="RING-CH-C4HC3_ZSWM2"/>
    <property type="match status" value="1"/>
</dbReference>
<gene>
    <name evidence="8" type="ORF">BDV95DRAFT_606164</name>
</gene>
<dbReference type="InterPro" id="IPR006564">
    <property type="entry name" value="Znf_PMZ"/>
</dbReference>
<dbReference type="PANTHER" id="PTHR21540:SF0">
    <property type="entry name" value="PHD FAMILY PROTEIN"/>
    <property type="match status" value="1"/>
</dbReference>
<proteinExistence type="predicted"/>
<accession>A0A7C8MQI9</accession>
<evidence type="ECO:0008006" key="10">
    <source>
        <dbReference type="Google" id="ProtNLM"/>
    </source>
</evidence>